<name>A0A0C3G3H6_PILCF</name>
<proteinExistence type="predicted"/>
<reference evidence="1 2" key="1">
    <citation type="submission" date="2014-04" db="EMBL/GenBank/DDBJ databases">
        <authorList>
            <consortium name="DOE Joint Genome Institute"/>
            <person name="Kuo A."/>
            <person name="Tarkka M."/>
            <person name="Buscot F."/>
            <person name="Kohler A."/>
            <person name="Nagy L.G."/>
            <person name="Floudas D."/>
            <person name="Copeland A."/>
            <person name="Barry K.W."/>
            <person name="Cichocki N."/>
            <person name="Veneault-Fourrey C."/>
            <person name="LaButti K."/>
            <person name="Lindquist E.A."/>
            <person name="Lipzen A."/>
            <person name="Lundell T."/>
            <person name="Morin E."/>
            <person name="Murat C."/>
            <person name="Sun H."/>
            <person name="Tunlid A."/>
            <person name="Henrissat B."/>
            <person name="Grigoriev I.V."/>
            <person name="Hibbett D.S."/>
            <person name="Martin F."/>
            <person name="Nordberg H.P."/>
            <person name="Cantor M.N."/>
            <person name="Hua S.X."/>
        </authorList>
    </citation>
    <scope>NUCLEOTIDE SEQUENCE [LARGE SCALE GENOMIC DNA]</scope>
    <source>
        <strain evidence="1 2">F 1598</strain>
    </source>
</reference>
<evidence type="ECO:0000313" key="2">
    <source>
        <dbReference type="Proteomes" id="UP000054166"/>
    </source>
</evidence>
<reference evidence="2" key="2">
    <citation type="submission" date="2015-01" db="EMBL/GenBank/DDBJ databases">
        <title>Evolutionary Origins and Diversification of the Mycorrhizal Mutualists.</title>
        <authorList>
            <consortium name="DOE Joint Genome Institute"/>
            <consortium name="Mycorrhizal Genomics Consortium"/>
            <person name="Kohler A."/>
            <person name="Kuo A."/>
            <person name="Nagy L.G."/>
            <person name="Floudas D."/>
            <person name="Copeland A."/>
            <person name="Barry K.W."/>
            <person name="Cichocki N."/>
            <person name="Veneault-Fourrey C."/>
            <person name="LaButti K."/>
            <person name="Lindquist E.A."/>
            <person name="Lipzen A."/>
            <person name="Lundell T."/>
            <person name="Morin E."/>
            <person name="Murat C."/>
            <person name="Riley R."/>
            <person name="Ohm R."/>
            <person name="Sun H."/>
            <person name="Tunlid A."/>
            <person name="Henrissat B."/>
            <person name="Grigoriev I.V."/>
            <person name="Hibbett D.S."/>
            <person name="Martin F."/>
        </authorList>
    </citation>
    <scope>NUCLEOTIDE SEQUENCE [LARGE SCALE GENOMIC DNA]</scope>
    <source>
        <strain evidence="2">F 1598</strain>
    </source>
</reference>
<evidence type="ECO:0000313" key="1">
    <source>
        <dbReference type="EMBL" id="KIM86459.1"/>
    </source>
</evidence>
<dbReference type="AlphaFoldDB" id="A0A0C3G3H6"/>
<organism evidence="1 2">
    <name type="scientific">Piloderma croceum (strain F 1598)</name>
    <dbReference type="NCBI Taxonomy" id="765440"/>
    <lineage>
        <taxon>Eukaryota</taxon>
        <taxon>Fungi</taxon>
        <taxon>Dikarya</taxon>
        <taxon>Basidiomycota</taxon>
        <taxon>Agaricomycotina</taxon>
        <taxon>Agaricomycetes</taxon>
        <taxon>Agaricomycetidae</taxon>
        <taxon>Atheliales</taxon>
        <taxon>Atheliaceae</taxon>
        <taxon>Piloderma</taxon>
    </lineage>
</organism>
<dbReference type="Proteomes" id="UP000054166">
    <property type="component" value="Unassembled WGS sequence"/>
</dbReference>
<protein>
    <submittedName>
        <fullName evidence="1">Uncharacterized protein</fullName>
    </submittedName>
</protein>
<dbReference type="InParanoid" id="A0A0C3G3H6"/>
<gene>
    <name evidence="1" type="ORF">PILCRDRAFT_4945</name>
</gene>
<sequence length="122" mass="12988">MTSHLAEEQLCHQLEAGMDEKISKKATAEKVNQEKDFKKWFASVKCVDDVASITPASDSTTISNQNVHPVAAIMGSSAAPVTYMALNDSNVIGDNSIGSDLLSFTADGAKLEVCTNGFTMCL</sequence>
<accession>A0A0C3G3H6</accession>
<dbReference type="EMBL" id="KN832982">
    <property type="protein sequence ID" value="KIM86459.1"/>
    <property type="molecule type" value="Genomic_DNA"/>
</dbReference>
<keyword evidence="2" id="KW-1185">Reference proteome</keyword>
<dbReference type="HOGENOM" id="CLU_2027603_0_0_1"/>